<organism evidence="2 3">
    <name type="scientific">Roseobacter sinensis</name>
    <dbReference type="NCBI Taxonomy" id="2931391"/>
    <lineage>
        <taxon>Bacteria</taxon>
        <taxon>Pseudomonadati</taxon>
        <taxon>Pseudomonadota</taxon>
        <taxon>Alphaproteobacteria</taxon>
        <taxon>Rhodobacterales</taxon>
        <taxon>Roseobacteraceae</taxon>
        <taxon>Roseobacter</taxon>
    </lineage>
</organism>
<evidence type="ECO:0000256" key="1">
    <source>
        <dbReference type="SAM" id="SignalP"/>
    </source>
</evidence>
<dbReference type="RefSeq" id="WP_263844360.1">
    <property type="nucleotide sequence ID" value="NZ_JALIEB010000006.1"/>
</dbReference>
<comment type="caution">
    <text evidence="2">The sequence shown here is derived from an EMBL/GenBank/DDBJ whole genome shotgun (WGS) entry which is preliminary data.</text>
</comment>
<dbReference type="EMBL" id="JALIEB010000006">
    <property type="protein sequence ID" value="MCV3272036.1"/>
    <property type="molecule type" value="Genomic_DNA"/>
</dbReference>
<reference evidence="2 3" key="1">
    <citation type="submission" date="2022-04" db="EMBL/GenBank/DDBJ databases">
        <title>Roseobacter sp. WL0113 is a bacterium isolated from neritic sediment.</title>
        <authorList>
            <person name="Wang L."/>
            <person name="He W."/>
            <person name="Zhang D.-F."/>
        </authorList>
    </citation>
    <scope>NUCLEOTIDE SEQUENCE [LARGE SCALE GENOMIC DNA]</scope>
    <source>
        <strain evidence="2 3">WL0113</strain>
    </source>
</reference>
<dbReference type="Proteomes" id="UP001208690">
    <property type="component" value="Unassembled WGS sequence"/>
</dbReference>
<keyword evidence="3" id="KW-1185">Reference proteome</keyword>
<accession>A0ABT3BEM8</accession>
<name>A0ABT3BEM8_9RHOB</name>
<keyword evidence="1" id="KW-0732">Signal</keyword>
<proteinExistence type="predicted"/>
<sequence length="497" mass="53954">MSRAASIFAAAWLGAVSLAGPSPAAEIELVDSPTCVMRLSGPIRDGDLARLKAVREKLPPSFYPGGVSFPLCLDSPDGGDLAEAIRIGAHIYETGIGTVIEENASCLSACAVVFMMGTVRSNEDDFLDRHLHVGGTLGFHRPELDLPLPVDGLYSLGEVEASFAAALETTADLLLLANRNAPVSNRPMIRSDLLRAMFLRRGEDYLFIDTVDKARRWGIRLFGYAELPSLDAAAAQHACDNLTRWQALRDPPEASQTWDPPRPDGDGYLVTGSNAGYLLHECRVRPAQDLIEVCGIDQSLGVRIGVSSFDLDGRFTCDVYWRYDRIAGLSPHQPLASLPRKPGDVPLGPYIHLAIWEDDLTQAFRGACRKPAGQRAAIAEVNSFATLRAAPGFDAAVTAEVPRFALVELTGAAPVFLGSPQRRSRCAQLCAELDRAEAPRNLFDDGSPEWRGLRDRYTTTCIAPNAVWYNATDATGRQGFVSGRVLRAPGAFETFER</sequence>
<feature type="chain" id="PRO_5047254833" description="Lipoprotein" evidence="1">
    <location>
        <begin position="25"/>
        <end position="497"/>
    </location>
</feature>
<protein>
    <recommendedName>
        <fullName evidence="4">Lipoprotein</fullName>
    </recommendedName>
</protein>
<evidence type="ECO:0000313" key="2">
    <source>
        <dbReference type="EMBL" id="MCV3272036.1"/>
    </source>
</evidence>
<gene>
    <name evidence="2" type="ORF">MUB52_11420</name>
</gene>
<evidence type="ECO:0000313" key="3">
    <source>
        <dbReference type="Proteomes" id="UP001208690"/>
    </source>
</evidence>
<evidence type="ECO:0008006" key="4">
    <source>
        <dbReference type="Google" id="ProtNLM"/>
    </source>
</evidence>
<feature type="signal peptide" evidence="1">
    <location>
        <begin position="1"/>
        <end position="24"/>
    </location>
</feature>